<dbReference type="EMBL" id="CP016020">
    <property type="protein sequence ID" value="APH03852.1"/>
    <property type="molecule type" value="Genomic_DNA"/>
</dbReference>
<name>A0A1L3MNH0_9BACI</name>
<gene>
    <name evidence="1" type="ORF">A9C19_03235</name>
</gene>
<dbReference type="KEGG" id="bwh:A9C19_03235"/>
<proteinExistence type="predicted"/>
<organism evidence="1 2">
    <name type="scientific">Bacillus weihaiensis</name>
    <dbReference type="NCBI Taxonomy" id="1547283"/>
    <lineage>
        <taxon>Bacteria</taxon>
        <taxon>Bacillati</taxon>
        <taxon>Bacillota</taxon>
        <taxon>Bacilli</taxon>
        <taxon>Bacillales</taxon>
        <taxon>Bacillaceae</taxon>
        <taxon>Bacillus</taxon>
    </lineage>
</organism>
<evidence type="ECO:0000313" key="1">
    <source>
        <dbReference type="EMBL" id="APH03852.1"/>
    </source>
</evidence>
<evidence type="ECO:0008006" key="3">
    <source>
        <dbReference type="Google" id="ProtNLM"/>
    </source>
</evidence>
<dbReference type="OrthoDB" id="2390431at2"/>
<accession>A0A1L3MNH0</accession>
<dbReference type="RefSeq" id="WP_072578645.1">
    <property type="nucleotide sequence ID" value="NZ_CP016020.1"/>
</dbReference>
<sequence length="82" mass="9648">MKIRKANVHNQDQLITNVYIYENKQQEFSMVAIPEIEWSVTIPYVEERVELELRLKSSLVQRIDPLAAEELSSKIVQWTGEM</sequence>
<evidence type="ECO:0000313" key="2">
    <source>
        <dbReference type="Proteomes" id="UP000181936"/>
    </source>
</evidence>
<dbReference type="Pfam" id="PF14166">
    <property type="entry name" value="YueH"/>
    <property type="match status" value="1"/>
</dbReference>
<keyword evidence="2" id="KW-1185">Reference proteome</keyword>
<dbReference type="Proteomes" id="UP000181936">
    <property type="component" value="Chromosome"/>
</dbReference>
<dbReference type="InterPro" id="IPR020260">
    <property type="entry name" value="Uncharacterised_YueH"/>
</dbReference>
<reference evidence="1 2" key="1">
    <citation type="journal article" date="2016" name="Sci. Rep.">
        <title>Complete genome sequence and transcriptomic analysis of a novel marine strain Bacillus weihaiensis reveals the mechanism of brown algae degradation.</title>
        <authorList>
            <person name="Zhu Y."/>
            <person name="Chen P."/>
            <person name="Bao Y."/>
            <person name="Men Y."/>
            <person name="Zeng Y."/>
            <person name="Yang J."/>
            <person name="Sun J."/>
            <person name="Sun Y."/>
        </authorList>
    </citation>
    <scope>NUCLEOTIDE SEQUENCE [LARGE SCALE GENOMIC DNA]</scope>
    <source>
        <strain evidence="1 2">Alg07</strain>
    </source>
</reference>
<dbReference type="AlphaFoldDB" id="A0A1L3MNH0"/>
<protein>
    <recommendedName>
        <fullName evidence="3">YueH-like protein</fullName>
    </recommendedName>
</protein>